<dbReference type="EMBL" id="JAPFFF010000002">
    <property type="protein sequence ID" value="KAK8896709.1"/>
    <property type="molecule type" value="Genomic_DNA"/>
</dbReference>
<accession>A0ABR2L014</accession>
<reference evidence="1 2" key="1">
    <citation type="submission" date="2024-04" db="EMBL/GenBank/DDBJ databases">
        <title>Tritrichomonas musculus Genome.</title>
        <authorList>
            <person name="Alves-Ferreira E."/>
            <person name="Grigg M."/>
            <person name="Lorenzi H."/>
            <person name="Galac M."/>
        </authorList>
    </citation>
    <scope>NUCLEOTIDE SEQUENCE [LARGE SCALE GENOMIC DNA]</scope>
    <source>
        <strain evidence="1 2">EAF2021</strain>
    </source>
</reference>
<organism evidence="1 2">
    <name type="scientific">Tritrichomonas musculus</name>
    <dbReference type="NCBI Taxonomy" id="1915356"/>
    <lineage>
        <taxon>Eukaryota</taxon>
        <taxon>Metamonada</taxon>
        <taxon>Parabasalia</taxon>
        <taxon>Tritrichomonadida</taxon>
        <taxon>Tritrichomonadidae</taxon>
        <taxon>Tritrichomonas</taxon>
    </lineage>
</organism>
<protein>
    <recommendedName>
        <fullName evidence="3">Clan CD, family C14, metacaspase-like cysteine peptidase</fullName>
    </recommendedName>
</protein>
<sequence>MTYVDRPDKKEKRIHYEKRIGKMDEHYFFTPKDFHELRKISTHKKLIKAFTRIAMRLNDLTPDDLPPGNLDRVCFLLINDYEKDKFNELGVGPLNDGYLFGINQYRMDFNVFYLYNPTSVEYSTFLDFFMKKTQKCLTVYFSGRNSDGNQGILFSKDTLAKDTINDIIASGCNGKAHYIFIDDCLTGGTIFDIPSIIKQNKPIKNLISISIDKSSTPGYKQGKRTHGLLTFYLCKSVTDKPDINPNELIEKMNLEFRRFKLKFECSITDQELANMPVFYC</sequence>
<comment type="caution">
    <text evidence="1">The sequence shown here is derived from an EMBL/GenBank/DDBJ whole genome shotgun (WGS) entry which is preliminary data.</text>
</comment>
<gene>
    <name evidence="1" type="ORF">M9Y10_014625</name>
</gene>
<dbReference type="Proteomes" id="UP001470230">
    <property type="component" value="Unassembled WGS sequence"/>
</dbReference>
<evidence type="ECO:0008006" key="3">
    <source>
        <dbReference type="Google" id="ProtNLM"/>
    </source>
</evidence>
<keyword evidence="2" id="KW-1185">Reference proteome</keyword>
<name>A0ABR2L014_9EUKA</name>
<evidence type="ECO:0000313" key="2">
    <source>
        <dbReference type="Proteomes" id="UP001470230"/>
    </source>
</evidence>
<proteinExistence type="predicted"/>
<evidence type="ECO:0000313" key="1">
    <source>
        <dbReference type="EMBL" id="KAK8896709.1"/>
    </source>
</evidence>